<evidence type="ECO:0000256" key="2">
    <source>
        <dbReference type="ARBA" id="ARBA00006012"/>
    </source>
</evidence>
<dbReference type="FunFam" id="3.40.50.300:FF:002416">
    <property type="entry name" value="ABC multidrug transporter (Eurofung)"/>
    <property type="match status" value="1"/>
</dbReference>
<dbReference type="Pfam" id="PF06422">
    <property type="entry name" value="PDR_CDR"/>
    <property type="match status" value="2"/>
</dbReference>
<dbReference type="Pfam" id="PF00005">
    <property type="entry name" value="ABC_tran"/>
    <property type="match status" value="2"/>
</dbReference>
<keyword evidence="7 11" id="KW-1133">Transmembrane helix</keyword>
<dbReference type="Pfam" id="PF14510">
    <property type="entry name" value="ABC_trans_N"/>
    <property type="match status" value="1"/>
</dbReference>
<feature type="transmembrane region" description="Helical" evidence="11">
    <location>
        <begin position="1209"/>
        <end position="1240"/>
    </location>
</feature>
<feature type="transmembrane region" description="Helical" evidence="11">
    <location>
        <begin position="471"/>
        <end position="491"/>
    </location>
</feature>
<dbReference type="SMART" id="SM00382">
    <property type="entry name" value="AAA"/>
    <property type="match status" value="2"/>
</dbReference>
<dbReference type="GO" id="GO:0140359">
    <property type="term" value="F:ABC-type transporter activity"/>
    <property type="evidence" value="ECO:0007669"/>
    <property type="project" value="InterPro"/>
</dbReference>
<feature type="domain" description="ABC transporter" evidence="12">
    <location>
        <begin position="804"/>
        <end position="1047"/>
    </location>
</feature>
<sequence>MTTTQPIHPAPARRESTQVGPATGEEEIFRILSRRRTNASSHHEELQGSKQEIEQLLSSIFGSSRKSDSQEEKARHLGVVFKNLTVKGQGLGASIQPTNGGLLLGPFRALWGLLSKGSKAGFGKPPIRTLLNNFTGCVRPGEMLLVLGRPGSGCSTFLKVVGNQRNGYESISGDVLYGGVDSSEMAKRFRGEVLYNPEEDLHYATLTVKETLKFALETRTPGKASRQEGETRKEYVNEFLRVVSKLFWIEHTLDTKVGNELIRGVSGGEKKRVSIAEAIVTKASCQCWDNSTKGLDASTAIEYVESLRTLSNMANISTLVALYQAGESLYKLFDKVILIDEGRCAYFGPTENAKAHFESLGFVCHPRWTTADFLTSVTDKHERQIKEGWEDRVPRTAEELEAAYVASEVAAHTRRDIEEFESTLEEQKKERSKEMSKETKTKNYTISFPKQVIACTKRQVKVMRGDPLSLGGKWGGILFQSLIVGSLFYNLPKNAAGVFPRGGVLFFTLLFNALLALAELTAAFDSIPILMKHKSFSFYRPSAYAIALVLVDLPLCFIQVFIWNIVIYFMAGLQRTASQFFISLLIIFFVTLSMYSFFRMLGAFSSNLDAATRITGVSIQALVVYTGYLIPPSSMHPWFSWIRWINPIQYGFEALMANEFYNLEIECVPPYLVPVGPGVQPQYQSCLLQGGRPGSTTVNGADYIQSQFTYTRSHLWRNVGFIIAFWLFFVFMTALGLELKKPNKGGGAVTVFKRGQAPTHVENAMNKGNSVDVEAAEKEVGRIGNEESNNRTEEAAVAKNDTIFTWQGVTYNIPVKNGHRTLLQDVQGYVKPGRLTALMGESGAGKTTLLNTLAQRISFGVVEGTFLVDGQPLPLSFARATGFAEQQDVHEPTATVREALRFSALLRQPKEVSTEEKYDYVEKIIHLLEMDELAGATVGTQGNGLNQEQRKRLTIGVELASKPELLMFLDEPTSGLDSNAAFNVIRFLRKLADSGQAILCTIHQPSAVLFENFDDLILLKKGGRVVYHGELGQDSQKMIKYFEGNGAPKCPKDKNPAEYMLEAIGAGDPNRKEKDWGEVWSNSNEHSERAREIEQIVSDRRSKADSSTHDDREFAMPWFTQVLAVVRRTFVSYWRAPEYVVGKFALHIFTGLFNAFTFYKLGNTSIDMQSRLFSVFMVLTISPPLIQQLQPKYLHLRDLFMARESSSKIYHWSAFVIAAILVEIPYSIVAGTLFFVSWFFPVGFPRDSFTVGYTWMLLMLFELYYVSFGQAIASFSPNELLASLLVPVFFLFVVSFCGVVIPFAGIPKFWHFVYRVSPFTYLVEGFLGVLVHNVPVRCSENELARIPKPPGQSCENYTTAFIRQAGGYVQEVGNECRFCQYSDGDEFARNFNIYYRHHWRNFGIFWAFIVFNFAVVFICTWLYLGGLKKMLKRGKKVAKK</sequence>
<feature type="transmembrane region" description="Helical" evidence="11">
    <location>
        <begin position="1280"/>
        <end position="1304"/>
    </location>
</feature>
<evidence type="ECO:0000313" key="13">
    <source>
        <dbReference type="EMBL" id="RPB16730.1"/>
    </source>
</evidence>
<feature type="transmembrane region" description="Helical" evidence="11">
    <location>
        <begin position="715"/>
        <end position="737"/>
    </location>
</feature>
<dbReference type="Pfam" id="PF19055">
    <property type="entry name" value="ABC2_membrane_7"/>
    <property type="match status" value="1"/>
</dbReference>
<keyword evidence="14" id="KW-1185">Reference proteome</keyword>
<dbReference type="GO" id="GO:0016020">
    <property type="term" value="C:membrane"/>
    <property type="evidence" value="ECO:0007669"/>
    <property type="project" value="UniProtKB-SubCell"/>
</dbReference>
<evidence type="ECO:0000256" key="5">
    <source>
        <dbReference type="ARBA" id="ARBA00022741"/>
    </source>
</evidence>
<dbReference type="PROSITE" id="PS00211">
    <property type="entry name" value="ABC_TRANSPORTER_1"/>
    <property type="match status" value="1"/>
</dbReference>
<keyword evidence="4 11" id="KW-0812">Transmembrane</keyword>
<evidence type="ECO:0000256" key="10">
    <source>
        <dbReference type="SAM" id="MobiDB-lite"/>
    </source>
</evidence>
<feature type="transmembrane region" description="Helical" evidence="11">
    <location>
        <begin position="1171"/>
        <end position="1189"/>
    </location>
</feature>
<feature type="transmembrane region" description="Helical" evidence="11">
    <location>
        <begin position="503"/>
        <end position="524"/>
    </location>
</feature>
<feature type="transmembrane region" description="Helical" evidence="11">
    <location>
        <begin position="610"/>
        <end position="630"/>
    </location>
</feature>
<dbReference type="InterPro" id="IPR010929">
    <property type="entry name" value="PDR_CDR_ABC"/>
</dbReference>
<dbReference type="STRING" id="1392247.A0A3N4L1P3"/>
<keyword evidence="5" id="KW-0547">Nucleotide-binding</keyword>
<dbReference type="CDD" id="cd03233">
    <property type="entry name" value="ABCG_PDR_domain1"/>
    <property type="match status" value="1"/>
</dbReference>
<evidence type="ECO:0000256" key="6">
    <source>
        <dbReference type="ARBA" id="ARBA00022840"/>
    </source>
</evidence>
<feature type="coiled-coil region" evidence="9">
    <location>
        <begin position="410"/>
        <end position="437"/>
    </location>
</feature>
<keyword evidence="3" id="KW-0813">Transport</keyword>
<feature type="transmembrane region" description="Helical" evidence="11">
    <location>
        <begin position="1404"/>
        <end position="1424"/>
    </location>
</feature>
<protein>
    <submittedName>
        <fullName evidence="13">Putative ABC transporter</fullName>
    </submittedName>
</protein>
<dbReference type="SUPFAM" id="SSF52540">
    <property type="entry name" value="P-loop containing nucleoside triphosphate hydrolases"/>
    <property type="match status" value="2"/>
</dbReference>
<dbReference type="InterPro" id="IPR027417">
    <property type="entry name" value="P-loop_NTPase"/>
</dbReference>
<dbReference type="GO" id="GO:0005524">
    <property type="term" value="F:ATP binding"/>
    <property type="evidence" value="ECO:0007669"/>
    <property type="project" value="UniProtKB-KW"/>
</dbReference>
<evidence type="ECO:0000256" key="1">
    <source>
        <dbReference type="ARBA" id="ARBA00004141"/>
    </source>
</evidence>
<feature type="transmembrane region" description="Helical" evidence="11">
    <location>
        <begin position="1140"/>
        <end position="1159"/>
    </location>
</feature>
<dbReference type="InterPro" id="IPR003439">
    <property type="entry name" value="ABC_transporter-like_ATP-bd"/>
</dbReference>
<dbReference type="FunFam" id="3.40.50.300:FF:000054">
    <property type="entry name" value="ABC multidrug transporter atrF"/>
    <property type="match status" value="1"/>
</dbReference>
<dbReference type="InterPro" id="IPR029481">
    <property type="entry name" value="ABC_trans_N"/>
</dbReference>
<dbReference type="InterPro" id="IPR034001">
    <property type="entry name" value="ABCG_PDR_1"/>
</dbReference>
<feature type="region of interest" description="Disordered" evidence="10">
    <location>
        <begin position="1081"/>
        <end position="1108"/>
    </location>
</feature>
<accession>A0A3N4L1P3</accession>
<organism evidence="13 14">
    <name type="scientific">Morchella conica CCBAS932</name>
    <dbReference type="NCBI Taxonomy" id="1392247"/>
    <lineage>
        <taxon>Eukaryota</taxon>
        <taxon>Fungi</taxon>
        <taxon>Dikarya</taxon>
        <taxon>Ascomycota</taxon>
        <taxon>Pezizomycotina</taxon>
        <taxon>Pezizomycetes</taxon>
        <taxon>Pezizales</taxon>
        <taxon>Morchellaceae</taxon>
        <taxon>Morchella</taxon>
    </lineage>
</organism>
<feature type="region of interest" description="Disordered" evidence="10">
    <location>
        <begin position="1"/>
        <end position="24"/>
    </location>
</feature>
<evidence type="ECO:0000256" key="4">
    <source>
        <dbReference type="ARBA" id="ARBA00022692"/>
    </source>
</evidence>
<name>A0A3N4L1P3_9PEZI</name>
<dbReference type="OrthoDB" id="245989at2759"/>
<evidence type="ECO:0000256" key="8">
    <source>
        <dbReference type="ARBA" id="ARBA00023136"/>
    </source>
</evidence>
<evidence type="ECO:0000259" key="12">
    <source>
        <dbReference type="PROSITE" id="PS50893"/>
    </source>
</evidence>
<comment type="similarity">
    <text evidence="2">Belongs to the ABC transporter superfamily. ABCG family. PDR (TC 3.A.1.205) subfamily.</text>
</comment>
<proteinExistence type="inferred from homology"/>
<comment type="subcellular location">
    <subcellularLocation>
        <location evidence="1">Membrane</location>
        <topology evidence="1">Multi-pass membrane protein</topology>
    </subcellularLocation>
</comment>
<dbReference type="InterPro" id="IPR017871">
    <property type="entry name" value="ABC_transporter-like_CS"/>
</dbReference>
<feature type="transmembrane region" description="Helical" evidence="11">
    <location>
        <begin position="1252"/>
        <end position="1273"/>
    </location>
</feature>
<dbReference type="PROSITE" id="PS50893">
    <property type="entry name" value="ABC_TRANSPORTER_2"/>
    <property type="match status" value="2"/>
</dbReference>
<dbReference type="InterPro" id="IPR034003">
    <property type="entry name" value="ABCG_PDR_2"/>
</dbReference>
<dbReference type="GO" id="GO:0016887">
    <property type="term" value="F:ATP hydrolysis activity"/>
    <property type="evidence" value="ECO:0007669"/>
    <property type="project" value="InterPro"/>
</dbReference>
<dbReference type="EMBL" id="ML119107">
    <property type="protein sequence ID" value="RPB16730.1"/>
    <property type="molecule type" value="Genomic_DNA"/>
</dbReference>
<dbReference type="InterPro" id="IPR013525">
    <property type="entry name" value="ABC2_TM"/>
</dbReference>
<dbReference type="Proteomes" id="UP000277580">
    <property type="component" value="Unassembled WGS sequence"/>
</dbReference>
<evidence type="ECO:0000256" key="7">
    <source>
        <dbReference type="ARBA" id="ARBA00022989"/>
    </source>
</evidence>
<evidence type="ECO:0000256" key="3">
    <source>
        <dbReference type="ARBA" id="ARBA00022448"/>
    </source>
</evidence>
<dbReference type="InParanoid" id="A0A3N4L1P3"/>
<evidence type="ECO:0000256" key="9">
    <source>
        <dbReference type="SAM" id="Coils"/>
    </source>
</evidence>
<dbReference type="InterPro" id="IPR043926">
    <property type="entry name" value="ABCG_dom"/>
</dbReference>
<dbReference type="PANTHER" id="PTHR19241">
    <property type="entry name" value="ATP-BINDING CASSETTE TRANSPORTER"/>
    <property type="match status" value="1"/>
</dbReference>
<feature type="compositionally biased region" description="Basic and acidic residues" evidence="10">
    <location>
        <begin position="1085"/>
        <end position="1108"/>
    </location>
</feature>
<dbReference type="InterPro" id="IPR003593">
    <property type="entry name" value="AAA+_ATPase"/>
</dbReference>
<dbReference type="CDD" id="cd03232">
    <property type="entry name" value="ABCG_PDR_domain2"/>
    <property type="match status" value="1"/>
</dbReference>
<dbReference type="Pfam" id="PF01061">
    <property type="entry name" value="ABC2_membrane"/>
    <property type="match status" value="2"/>
</dbReference>
<feature type="transmembrane region" description="Helical" evidence="11">
    <location>
        <begin position="577"/>
        <end position="598"/>
    </location>
</feature>
<evidence type="ECO:0000313" key="14">
    <source>
        <dbReference type="Proteomes" id="UP000277580"/>
    </source>
</evidence>
<dbReference type="Gene3D" id="3.40.50.300">
    <property type="entry name" value="P-loop containing nucleotide triphosphate hydrolases"/>
    <property type="match status" value="2"/>
</dbReference>
<evidence type="ECO:0000256" key="11">
    <source>
        <dbReference type="SAM" id="Phobius"/>
    </source>
</evidence>
<feature type="domain" description="ABC transporter" evidence="12">
    <location>
        <begin position="115"/>
        <end position="366"/>
    </location>
</feature>
<feature type="transmembrane region" description="Helical" evidence="11">
    <location>
        <begin position="545"/>
        <end position="571"/>
    </location>
</feature>
<gene>
    <name evidence="13" type="ORF">P167DRAFT_551068</name>
</gene>
<keyword evidence="6" id="KW-0067">ATP-binding</keyword>
<keyword evidence="9" id="KW-0175">Coiled coil</keyword>
<reference evidence="13 14" key="1">
    <citation type="journal article" date="2018" name="Nat. Ecol. Evol.">
        <title>Pezizomycetes genomes reveal the molecular basis of ectomycorrhizal truffle lifestyle.</title>
        <authorList>
            <person name="Murat C."/>
            <person name="Payen T."/>
            <person name="Noel B."/>
            <person name="Kuo A."/>
            <person name="Morin E."/>
            <person name="Chen J."/>
            <person name="Kohler A."/>
            <person name="Krizsan K."/>
            <person name="Balestrini R."/>
            <person name="Da Silva C."/>
            <person name="Montanini B."/>
            <person name="Hainaut M."/>
            <person name="Levati E."/>
            <person name="Barry K.W."/>
            <person name="Belfiori B."/>
            <person name="Cichocki N."/>
            <person name="Clum A."/>
            <person name="Dockter R.B."/>
            <person name="Fauchery L."/>
            <person name="Guy J."/>
            <person name="Iotti M."/>
            <person name="Le Tacon F."/>
            <person name="Lindquist E.A."/>
            <person name="Lipzen A."/>
            <person name="Malagnac F."/>
            <person name="Mello A."/>
            <person name="Molinier V."/>
            <person name="Miyauchi S."/>
            <person name="Poulain J."/>
            <person name="Riccioni C."/>
            <person name="Rubini A."/>
            <person name="Sitrit Y."/>
            <person name="Splivallo R."/>
            <person name="Traeger S."/>
            <person name="Wang M."/>
            <person name="Zifcakova L."/>
            <person name="Wipf D."/>
            <person name="Zambonelli A."/>
            <person name="Paolocci F."/>
            <person name="Nowrousian M."/>
            <person name="Ottonello S."/>
            <person name="Baldrian P."/>
            <person name="Spatafora J.W."/>
            <person name="Henrissat B."/>
            <person name="Nagy L.G."/>
            <person name="Aury J.M."/>
            <person name="Wincker P."/>
            <person name="Grigoriev I.V."/>
            <person name="Bonfante P."/>
            <person name="Martin F.M."/>
        </authorList>
    </citation>
    <scope>NUCLEOTIDE SEQUENCE [LARGE SCALE GENOMIC DNA]</scope>
    <source>
        <strain evidence="13 14">CCBAS932</strain>
    </source>
</reference>
<keyword evidence="8 11" id="KW-0472">Membrane</keyword>